<dbReference type="InterPro" id="IPR001360">
    <property type="entry name" value="Glyco_hydro_1"/>
</dbReference>
<dbReference type="InterPro" id="IPR033132">
    <property type="entry name" value="GH_1_N_CS"/>
</dbReference>
<dbReference type="SUPFAM" id="SSF51445">
    <property type="entry name" value="(Trans)glycosidases"/>
    <property type="match status" value="2"/>
</dbReference>
<protein>
    <submittedName>
        <fullName evidence="4">Uncharacterized protein</fullName>
    </submittedName>
</protein>
<comment type="similarity">
    <text evidence="1">Belongs to the glycosyl hydrolase 1 family.</text>
</comment>
<dbReference type="AlphaFoldDB" id="A0AAQ3MXG9"/>
<proteinExistence type="inferred from homology"/>
<keyword evidence="5" id="KW-1185">Reference proteome</keyword>
<evidence type="ECO:0000256" key="3">
    <source>
        <dbReference type="SAM" id="SignalP"/>
    </source>
</evidence>
<keyword evidence="2" id="KW-0378">Hydrolase</keyword>
<dbReference type="PANTHER" id="PTHR10353">
    <property type="entry name" value="GLYCOSYL HYDROLASE"/>
    <property type="match status" value="1"/>
</dbReference>
<evidence type="ECO:0000256" key="2">
    <source>
        <dbReference type="ARBA" id="ARBA00022801"/>
    </source>
</evidence>
<accession>A0AAQ3MXG9</accession>
<sequence length="770" mass="87397">METPHTCFCNAIVLSFLLLHLAFGRVAGADTYNRDDFPADFVFGSGTSAYQVEGAANEDGRSDSIWDTFTHAGFGHGGNGDVACDGYHKYKEDVRLMVNTGLEAYRFSISWSRLLPNGRGPINPKGLQYYNNLINQLISNGIQVHVSLHHYDLPQVLEDEYGGWLSRDIIEFGDRVSYWTTVSEPNIFAMGGYDQANCPPQRCSPPFCATKSNRGNSTYEPYLALHHILLAHSSAVRLVMEPLLYGDYPISMKKNAGERIPAFTTRESEQLKGSYDFIGLIHYTNVNISDNSDVLKNQLRDYNADMAAKILGTQLFSNEEYPITPWVMREELNKFNLLYGNPPIFIHENGLSLSLSLSNIADGLNIKGYFSWSFLDLFELLDGYEASFGLYYIDRNDPELKRHPKLSAKWYSRFLKDRSTSIVGTVELEKDPSLVMQEDVRLMVDTGLEAYRFSISWSRLLPNGRGPINPKGLQYYNNLINHLISNGIQAHVSLHHYDLPQVLEDEYGGWLSRHIIRDFTYYADVCFREFGDRVLYWTTVNEPNIFAFGGYDQGTCPPQRCSSPLCVIKSNRGNSTYEPYLAVHHILLAHSSAARLYRRKYRHKQHGFVGISVYSVMESLQYGDYPISMKTNAGVRIPAFTTRESEQVKGSFDFIGVIHYTNINITDNSDNLKNQLRDYKADMAAKICQWTTSDSSLQDVSRVKYLQGYIGVVLDALSYDITTLIHDLFELLDGYKSSFGLYYVDRDDPERISREGLGVDWEGSGVDWEG</sequence>
<dbReference type="GO" id="GO:0008422">
    <property type="term" value="F:beta-glucosidase activity"/>
    <property type="evidence" value="ECO:0007669"/>
    <property type="project" value="TreeGrafter"/>
</dbReference>
<organism evidence="4 5">
    <name type="scientific">Vigna mungo</name>
    <name type="common">Black gram</name>
    <name type="synonym">Phaseolus mungo</name>
    <dbReference type="NCBI Taxonomy" id="3915"/>
    <lineage>
        <taxon>Eukaryota</taxon>
        <taxon>Viridiplantae</taxon>
        <taxon>Streptophyta</taxon>
        <taxon>Embryophyta</taxon>
        <taxon>Tracheophyta</taxon>
        <taxon>Spermatophyta</taxon>
        <taxon>Magnoliopsida</taxon>
        <taxon>eudicotyledons</taxon>
        <taxon>Gunneridae</taxon>
        <taxon>Pentapetalae</taxon>
        <taxon>rosids</taxon>
        <taxon>fabids</taxon>
        <taxon>Fabales</taxon>
        <taxon>Fabaceae</taxon>
        <taxon>Papilionoideae</taxon>
        <taxon>50 kb inversion clade</taxon>
        <taxon>NPAAA clade</taxon>
        <taxon>indigoferoid/millettioid clade</taxon>
        <taxon>Phaseoleae</taxon>
        <taxon>Vigna</taxon>
    </lineage>
</organism>
<feature type="chain" id="PRO_5042979855" evidence="3">
    <location>
        <begin position="29"/>
        <end position="770"/>
    </location>
</feature>
<reference evidence="4 5" key="1">
    <citation type="journal article" date="2023" name="Life. Sci Alliance">
        <title>Evolutionary insights into 3D genome organization and epigenetic landscape of Vigna mungo.</title>
        <authorList>
            <person name="Junaid A."/>
            <person name="Singh B."/>
            <person name="Bhatia S."/>
        </authorList>
    </citation>
    <scope>NUCLEOTIDE SEQUENCE [LARGE SCALE GENOMIC DNA]</scope>
    <source>
        <strain evidence="4">Urdbean</strain>
    </source>
</reference>
<gene>
    <name evidence="4" type="ORF">V8G54_030978</name>
</gene>
<dbReference type="GO" id="GO:0005975">
    <property type="term" value="P:carbohydrate metabolic process"/>
    <property type="evidence" value="ECO:0007669"/>
    <property type="project" value="InterPro"/>
</dbReference>
<evidence type="ECO:0000313" key="5">
    <source>
        <dbReference type="Proteomes" id="UP001374535"/>
    </source>
</evidence>
<dbReference type="Proteomes" id="UP001374535">
    <property type="component" value="Chromosome 9"/>
</dbReference>
<dbReference type="PROSITE" id="PS00653">
    <property type="entry name" value="GLYCOSYL_HYDROL_F1_2"/>
    <property type="match status" value="1"/>
</dbReference>
<dbReference type="PANTHER" id="PTHR10353:SF29">
    <property type="entry name" value="BETA-GLUCOSIDASE 11"/>
    <property type="match status" value="1"/>
</dbReference>
<name>A0AAQ3MXG9_VIGMU</name>
<feature type="signal peptide" evidence="3">
    <location>
        <begin position="1"/>
        <end position="28"/>
    </location>
</feature>
<dbReference type="Pfam" id="PF00232">
    <property type="entry name" value="Glyco_hydro_1"/>
    <property type="match status" value="5"/>
</dbReference>
<dbReference type="PRINTS" id="PR00131">
    <property type="entry name" value="GLHYDRLASE1"/>
</dbReference>
<dbReference type="InterPro" id="IPR017853">
    <property type="entry name" value="GH"/>
</dbReference>
<dbReference type="Gene3D" id="3.20.20.80">
    <property type="entry name" value="Glycosidases"/>
    <property type="match status" value="5"/>
</dbReference>
<evidence type="ECO:0000313" key="4">
    <source>
        <dbReference type="EMBL" id="WVY98827.1"/>
    </source>
</evidence>
<dbReference type="EMBL" id="CP144692">
    <property type="protein sequence ID" value="WVY98827.1"/>
    <property type="molecule type" value="Genomic_DNA"/>
</dbReference>
<keyword evidence="3" id="KW-0732">Signal</keyword>
<evidence type="ECO:0000256" key="1">
    <source>
        <dbReference type="ARBA" id="ARBA00010838"/>
    </source>
</evidence>